<dbReference type="EMBL" id="FNFC01000015">
    <property type="protein sequence ID" value="SDK03950.1"/>
    <property type="molecule type" value="Genomic_DNA"/>
</dbReference>
<dbReference type="AlphaFoldDB" id="A0A1G8YPI1"/>
<feature type="transmembrane region" description="Helical" evidence="7">
    <location>
        <begin position="188"/>
        <end position="210"/>
    </location>
</feature>
<dbReference type="Pfam" id="PF02518">
    <property type="entry name" value="HATPase_c"/>
    <property type="match status" value="1"/>
</dbReference>
<dbReference type="Proteomes" id="UP000198856">
    <property type="component" value="Unassembled WGS sequence"/>
</dbReference>
<evidence type="ECO:0000256" key="1">
    <source>
        <dbReference type="ARBA" id="ARBA00000085"/>
    </source>
</evidence>
<keyword evidence="3" id="KW-0808">Transferase</keyword>
<dbReference type="InterPro" id="IPR050980">
    <property type="entry name" value="2C_sensor_his_kinase"/>
</dbReference>
<evidence type="ECO:0000256" key="5">
    <source>
        <dbReference type="ARBA" id="ARBA00022777"/>
    </source>
</evidence>
<evidence type="ECO:0000256" key="2">
    <source>
        <dbReference type="ARBA" id="ARBA00012438"/>
    </source>
</evidence>
<keyword evidence="7" id="KW-0812">Transmembrane</keyword>
<evidence type="ECO:0000256" key="6">
    <source>
        <dbReference type="ARBA" id="ARBA00022840"/>
    </source>
</evidence>
<feature type="domain" description="Histidine kinase" evidence="8">
    <location>
        <begin position="335"/>
        <end position="543"/>
    </location>
</feature>
<keyword evidence="6" id="KW-0067">ATP-binding</keyword>
<dbReference type="STRING" id="890420.SAMN05216226_11554"/>
<evidence type="ECO:0000256" key="7">
    <source>
        <dbReference type="SAM" id="Phobius"/>
    </source>
</evidence>
<dbReference type="GO" id="GO:0005524">
    <property type="term" value="F:ATP binding"/>
    <property type="evidence" value="ECO:0007669"/>
    <property type="project" value="UniProtKB-KW"/>
</dbReference>
<comment type="catalytic activity">
    <reaction evidence="1">
        <text>ATP + protein L-histidine = ADP + protein N-phospho-L-histidine.</text>
        <dbReference type="EC" id="2.7.13.3"/>
    </reaction>
</comment>
<dbReference type="SMART" id="SM00387">
    <property type="entry name" value="HATPase_c"/>
    <property type="match status" value="1"/>
</dbReference>
<feature type="transmembrane region" description="Helical" evidence="7">
    <location>
        <begin position="96"/>
        <end position="113"/>
    </location>
</feature>
<feature type="transmembrane region" description="Helical" evidence="7">
    <location>
        <begin position="63"/>
        <end position="84"/>
    </location>
</feature>
<feature type="transmembrane region" description="Helical" evidence="7">
    <location>
        <begin position="163"/>
        <end position="182"/>
    </location>
</feature>
<dbReference type="PRINTS" id="PR00344">
    <property type="entry name" value="BCTRLSENSOR"/>
</dbReference>
<protein>
    <recommendedName>
        <fullName evidence="2">histidine kinase</fullName>
        <ecNumber evidence="2">2.7.13.3</ecNumber>
    </recommendedName>
</protein>
<dbReference type="InterPro" id="IPR003594">
    <property type="entry name" value="HATPase_dom"/>
</dbReference>
<keyword evidence="7" id="KW-1133">Transmembrane helix</keyword>
<keyword evidence="4" id="KW-0547">Nucleotide-binding</keyword>
<feature type="transmembrane region" description="Helical" evidence="7">
    <location>
        <begin position="36"/>
        <end position="57"/>
    </location>
</feature>
<dbReference type="InterPro" id="IPR004358">
    <property type="entry name" value="Sig_transdc_His_kin-like_C"/>
</dbReference>
<dbReference type="SUPFAM" id="SSF55874">
    <property type="entry name" value="ATPase domain of HSP90 chaperone/DNA topoisomerase II/histidine kinase"/>
    <property type="match status" value="1"/>
</dbReference>
<keyword evidence="7" id="KW-0472">Membrane</keyword>
<name>A0A1G8YPI1_9EURY</name>
<dbReference type="RefSeq" id="WP_092704171.1">
    <property type="nucleotide sequence ID" value="NZ_FNFC01000015.1"/>
</dbReference>
<accession>A0A1G8YPI1</accession>
<sequence length="550" mass="58853">MANYASLVYLVAVVAGIALVGIGGDSYRRWDRPGSTVFSLYLVSCGLIPVVSLSFAVVSSTVVPTLLFLGFWCVATVVWFLFALQYTGTYTRQGPLLVGLLLVPSLVLVPWLLEPGVGSLGATAAALSAVVLSTYSALALIGTLLVFRSTVLDDYVPLSQGSALIVAGIVPSLAVTLFGQLIDQDVTVPSASIFAGGFVITAVAAALVVYRYDAFDPVPTAGLIGERAMLRETDDLVAIVDVDDRILSLNERTRDVVEESVSLGTGLSDALGYTRTAFDERDTVDLDTARGVRQFDSQVSRLTDGHGRELGAIVSLRDVTERELRKQRLEVFNRILGHNIRNEVSVITANAEVVADEVEETLTARLDTAIDSADSLQSLGTKARRIEEILAAESQRQFALGEFLGTVADEYENRWPGASVTVDGRSSAGEIRCDRPALRFVLDNLVENAVEHADSDTPQVELAATVDGNERYPVVVEVRDDGPGIPDRERAVLDEGEETPLEHGSGVGLWVTNWATTDLGGDLSLAQRESGGTVARVRLPSSVLPDATSE</sequence>
<dbReference type="PANTHER" id="PTHR44936:SF10">
    <property type="entry name" value="SENSOR PROTEIN RSTB"/>
    <property type="match status" value="1"/>
</dbReference>
<reference evidence="9 10" key="1">
    <citation type="submission" date="2016-10" db="EMBL/GenBank/DDBJ databases">
        <authorList>
            <person name="de Groot N.N."/>
        </authorList>
    </citation>
    <scope>NUCLEOTIDE SEQUENCE [LARGE SCALE GENOMIC DNA]</scope>
    <source>
        <strain evidence="9 10">IBRC-M10015</strain>
    </source>
</reference>
<dbReference type="InterPro" id="IPR031621">
    <property type="entry name" value="HisKA_7TM"/>
</dbReference>
<organism evidence="9 10">
    <name type="scientific">Halovenus aranensis</name>
    <dbReference type="NCBI Taxonomy" id="890420"/>
    <lineage>
        <taxon>Archaea</taxon>
        <taxon>Methanobacteriati</taxon>
        <taxon>Methanobacteriota</taxon>
        <taxon>Stenosarchaea group</taxon>
        <taxon>Halobacteria</taxon>
        <taxon>Halobacteriales</taxon>
        <taxon>Haloarculaceae</taxon>
        <taxon>Halovenus</taxon>
    </lineage>
</organism>
<evidence type="ECO:0000256" key="3">
    <source>
        <dbReference type="ARBA" id="ARBA00022679"/>
    </source>
</evidence>
<dbReference type="OrthoDB" id="327291at2157"/>
<dbReference type="InterPro" id="IPR036890">
    <property type="entry name" value="HATPase_C_sf"/>
</dbReference>
<dbReference type="Gene3D" id="3.30.565.10">
    <property type="entry name" value="Histidine kinase-like ATPase, C-terminal domain"/>
    <property type="match status" value="1"/>
</dbReference>
<feature type="transmembrane region" description="Helical" evidence="7">
    <location>
        <begin position="6"/>
        <end position="24"/>
    </location>
</feature>
<keyword evidence="5 9" id="KW-0418">Kinase</keyword>
<evidence type="ECO:0000259" key="8">
    <source>
        <dbReference type="PROSITE" id="PS50109"/>
    </source>
</evidence>
<dbReference type="Pfam" id="PF16927">
    <property type="entry name" value="HisKA_7TM"/>
    <property type="match status" value="1"/>
</dbReference>
<proteinExistence type="predicted"/>
<evidence type="ECO:0000256" key="4">
    <source>
        <dbReference type="ARBA" id="ARBA00022741"/>
    </source>
</evidence>
<feature type="transmembrane region" description="Helical" evidence="7">
    <location>
        <begin position="125"/>
        <end position="151"/>
    </location>
</feature>
<dbReference type="PANTHER" id="PTHR44936">
    <property type="entry name" value="SENSOR PROTEIN CREC"/>
    <property type="match status" value="1"/>
</dbReference>
<keyword evidence="10" id="KW-1185">Reference proteome</keyword>
<evidence type="ECO:0000313" key="10">
    <source>
        <dbReference type="Proteomes" id="UP000198856"/>
    </source>
</evidence>
<dbReference type="PROSITE" id="PS50109">
    <property type="entry name" value="HIS_KIN"/>
    <property type="match status" value="1"/>
</dbReference>
<evidence type="ECO:0000313" key="9">
    <source>
        <dbReference type="EMBL" id="SDK03950.1"/>
    </source>
</evidence>
<dbReference type="GO" id="GO:0004673">
    <property type="term" value="F:protein histidine kinase activity"/>
    <property type="evidence" value="ECO:0007669"/>
    <property type="project" value="UniProtKB-EC"/>
</dbReference>
<dbReference type="InterPro" id="IPR005467">
    <property type="entry name" value="His_kinase_dom"/>
</dbReference>
<dbReference type="EC" id="2.7.13.3" evidence="2"/>
<dbReference type="CDD" id="cd00075">
    <property type="entry name" value="HATPase"/>
    <property type="match status" value="1"/>
</dbReference>
<gene>
    <name evidence="9" type="ORF">SAMN05216226_11554</name>
</gene>